<evidence type="ECO:0000313" key="2">
    <source>
        <dbReference type="Proteomes" id="UP000600774"/>
    </source>
</evidence>
<organism evidence="1 2">
    <name type="scientific">Methanosarcina acetivorans</name>
    <dbReference type="NCBI Taxonomy" id="2214"/>
    <lineage>
        <taxon>Archaea</taxon>
        <taxon>Methanobacteriati</taxon>
        <taxon>Methanobacteriota</taxon>
        <taxon>Stenosarchaea group</taxon>
        <taxon>Methanomicrobia</taxon>
        <taxon>Methanosarcinales</taxon>
        <taxon>Methanosarcinaceae</taxon>
        <taxon>Methanosarcina</taxon>
    </lineage>
</organism>
<dbReference type="RefSeq" id="WP_048065547.1">
    <property type="nucleotide sequence ID" value="NZ_DUJU01000054.1"/>
</dbReference>
<accession>A0A832SE54</accession>
<dbReference type="GeneID" id="24782969"/>
<protein>
    <submittedName>
        <fullName evidence="1">DUF2284 domain-containing protein</fullName>
    </submittedName>
</protein>
<name>A0A832SE54_9EURY</name>
<gene>
    <name evidence="1" type="ORF">HA338_04825</name>
</gene>
<proteinExistence type="predicted"/>
<dbReference type="InterPro" id="IPR019271">
    <property type="entry name" value="DUF2284_metal-binding"/>
</dbReference>
<dbReference type="Pfam" id="PF10050">
    <property type="entry name" value="DUF2284"/>
    <property type="match status" value="1"/>
</dbReference>
<dbReference type="Proteomes" id="UP000600774">
    <property type="component" value="Unassembled WGS sequence"/>
</dbReference>
<sequence>MKIDDENYRLLEEKAKELGAKSLRLLPAENIVIEDRTVLKCIFGCNGYGSRVCPPFIPTVDEFKKMLADYEWALLVEWNSDNVFPREVSENFVKYSFEPPGDEAVKQQFQNNLKTIMKDRKETIQPGVLELEKLAWTLGYNTALATFPGMCTWCATKDYSDVKCAGAGGPCHHPTLRRPCLMGLGVRMDKTLEKIGTPLQKFPMDDTAPVPYTLILLD</sequence>
<comment type="caution">
    <text evidence="1">The sequence shown here is derived from an EMBL/GenBank/DDBJ whole genome shotgun (WGS) entry which is preliminary data.</text>
</comment>
<dbReference type="AlphaFoldDB" id="A0A832SE54"/>
<evidence type="ECO:0000313" key="1">
    <source>
        <dbReference type="EMBL" id="HIH93376.1"/>
    </source>
</evidence>
<reference evidence="1" key="1">
    <citation type="journal article" date="2020" name="bioRxiv">
        <title>A rank-normalized archaeal taxonomy based on genome phylogeny resolves widespread incomplete and uneven classifications.</title>
        <authorList>
            <person name="Rinke C."/>
            <person name="Chuvochina M."/>
            <person name="Mussig A.J."/>
            <person name="Chaumeil P.-A."/>
            <person name="Waite D.W."/>
            <person name="Whitman W.B."/>
            <person name="Parks D.H."/>
            <person name="Hugenholtz P."/>
        </authorList>
    </citation>
    <scope>NUCLEOTIDE SEQUENCE</scope>
    <source>
        <strain evidence="1">UBA8876</strain>
    </source>
</reference>
<dbReference type="EMBL" id="DUJU01000054">
    <property type="protein sequence ID" value="HIH93376.1"/>
    <property type="molecule type" value="Genomic_DNA"/>
</dbReference>